<dbReference type="Gene3D" id="2.60.120.10">
    <property type="entry name" value="Jelly Rolls"/>
    <property type="match status" value="1"/>
</dbReference>
<feature type="region of interest" description="Disordered" evidence="1">
    <location>
        <begin position="205"/>
        <end position="230"/>
    </location>
</feature>
<dbReference type="CDD" id="cd00038">
    <property type="entry name" value="CAP_ED"/>
    <property type="match status" value="1"/>
</dbReference>
<accession>A0AAE0FDZ4</accession>
<dbReference type="InterPro" id="IPR018490">
    <property type="entry name" value="cNMP-bd_dom_sf"/>
</dbReference>
<protein>
    <recommendedName>
        <fullName evidence="2">Cyclic nucleotide-binding domain-containing protein</fullName>
    </recommendedName>
</protein>
<evidence type="ECO:0000313" key="4">
    <source>
        <dbReference type="Proteomes" id="UP001190700"/>
    </source>
</evidence>
<dbReference type="PANTHER" id="PTHR11635:SF152">
    <property type="entry name" value="CAMP-DEPENDENT PROTEIN KINASE TYPE I REGULATORY SUBUNIT-RELATED"/>
    <property type="match status" value="1"/>
</dbReference>
<dbReference type="GO" id="GO:0030552">
    <property type="term" value="F:cAMP binding"/>
    <property type="evidence" value="ECO:0007669"/>
    <property type="project" value="TreeGrafter"/>
</dbReference>
<dbReference type="Proteomes" id="UP001190700">
    <property type="component" value="Unassembled WGS sequence"/>
</dbReference>
<feature type="domain" description="Cyclic nucleotide-binding" evidence="2">
    <location>
        <begin position="87"/>
        <end position="132"/>
    </location>
</feature>
<dbReference type="GO" id="GO:0004862">
    <property type="term" value="F:cAMP-dependent protein kinase inhibitor activity"/>
    <property type="evidence" value="ECO:0007669"/>
    <property type="project" value="TreeGrafter"/>
</dbReference>
<organism evidence="3 4">
    <name type="scientific">Cymbomonas tetramitiformis</name>
    <dbReference type="NCBI Taxonomy" id="36881"/>
    <lineage>
        <taxon>Eukaryota</taxon>
        <taxon>Viridiplantae</taxon>
        <taxon>Chlorophyta</taxon>
        <taxon>Pyramimonadophyceae</taxon>
        <taxon>Pyramimonadales</taxon>
        <taxon>Pyramimonadaceae</taxon>
        <taxon>Cymbomonas</taxon>
    </lineage>
</organism>
<dbReference type="SUPFAM" id="SSF51206">
    <property type="entry name" value="cAMP-binding domain-like"/>
    <property type="match status" value="1"/>
</dbReference>
<evidence type="ECO:0000313" key="3">
    <source>
        <dbReference type="EMBL" id="KAK3257918.1"/>
    </source>
</evidence>
<dbReference type="PANTHER" id="PTHR11635">
    <property type="entry name" value="CAMP-DEPENDENT PROTEIN KINASE REGULATORY CHAIN"/>
    <property type="match status" value="1"/>
</dbReference>
<gene>
    <name evidence="3" type="ORF">CYMTET_33009</name>
</gene>
<name>A0AAE0FDZ4_9CHLO</name>
<dbReference type="EMBL" id="LGRX02019972">
    <property type="protein sequence ID" value="KAK3257918.1"/>
    <property type="molecule type" value="Genomic_DNA"/>
</dbReference>
<dbReference type="GO" id="GO:0034236">
    <property type="term" value="F:protein kinase A catalytic subunit binding"/>
    <property type="evidence" value="ECO:0007669"/>
    <property type="project" value="TreeGrafter"/>
</dbReference>
<evidence type="ECO:0000256" key="1">
    <source>
        <dbReference type="SAM" id="MobiDB-lite"/>
    </source>
</evidence>
<feature type="non-terminal residue" evidence="3">
    <location>
        <position position="275"/>
    </location>
</feature>
<evidence type="ECO:0000259" key="2">
    <source>
        <dbReference type="PROSITE" id="PS50042"/>
    </source>
</evidence>
<keyword evidence="4" id="KW-1185">Reference proteome</keyword>
<dbReference type="GO" id="GO:0005829">
    <property type="term" value="C:cytosol"/>
    <property type="evidence" value="ECO:0007669"/>
    <property type="project" value="TreeGrafter"/>
</dbReference>
<dbReference type="GO" id="GO:0005952">
    <property type="term" value="C:cAMP-dependent protein kinase complex"/>
    <property type="evidence" value="ECO:0007669"/>
    <property type="project" value="InterPro"/>
</dbReference>
<comment type="caution">
    <text evidence="3">The sequence shown here is derived from an EMBL/GenBank/DDBJ whole genome shotgun (WGS) entry which is preliminary data.</text>
</comment>
<dbReference type="InterPro" id="IPR018488">
    <property type="entry name" value="cNMP-bd_CS"/>
</dbReference>
<proteinExistence type="predicted"/>
<dbReference type="InterPro" id="IPR014710">
    <property type="entry name" value="RmlC-like_jellyroll"/>
</dbReference>
<dbReference type="PROSITE" id="PS00888">
    <property type="entry name" value="CNMP_BINDING_1"/>
    <property type="match status" value="1"/>
</dbReference>
<dbReference type="PROSITE" id="PS50042">
    <property type="entry name" value="CNMP_BINDING_3"/>
    <property type="match status" value="1"/>
</dbReference>
<sequence>MTWSKVQKAKLRAVRTFSTCITEGVENSLKTPAARKQGKEKLIEKLQGPKLLQRCLDALKVPAGDRSKKQLAPLLAYMTNIFEEHKLQPSQKVELVQALRYEEYNAGDYIINMGDIGEKYYIILFGKVGMYRPNAQHIDKVMKEEEQQRQDNEAGVKAALIASAGKVTDTDGHSLNRMARRSSMSIMTDLKDVVESAAKPEHRLSIALGRSSRQGEQPKFGAQAEPDPKPAEPVAIFHEQLQEYVPTDMAVNSEWWTRVFEASGGRGFGEVALLK</sequence>
<dbReference type="InterPro" id="IPR000595">
    <property type="entry name" value="cNMP-bd_dom"/>
</dbReference>
<reference evidence="3 4" key="1">
    <citation type="journal article" date="2015" name="Genome Biol. Evol.">
        <title>Comparative Genomics of a Bacterivorous Green Alga Reveals Evolutionary Causalities and Consequences of Phago-Mixotrophic Mode of Nutrition.</title>
        <authorList>
            <person name="Burns J.A."/>
            <person name="Paasch A."/>
            <person name="Narechania A."/>
            <person name="Kim E."/>
        </authorList>
    </citation>
    <scope>NUCLEOTIDE SEQUENCE [LARGE SCALE GENOMIC DNA]</scope>
    <source>
        <strain evidence="3 4">PLY_AMNH</strain>
    </source>
</reference>
<dbReference type="InterPro" id="IPR050503">
    <property type="entry name" value="cAMP-dep_PK_reg_su-like"/>
</dbReference>
<dbReference type="AlphaFoldDB" id="A0AAE0FDZ4"/>